<dbReference type="GO" id="GO:0006636">
    <property type="term" value="P:unsaturated fatty acid biosynthetic process"/>
    <property type="evidence" value="ECO:0007669"/>
    <property type="project" value="UniProtKB-UniRule"/>
</dbReference>
<evidence type="ECO:0000256" key="7">
    <source>
        <dbReference type="ARBA" id="ARBA00022832"/>
    </source>
</evidence>
<dbReference type="PRINTS" id="PR00075">
    <property type="entry name" value="FACDDSATRASE"/>
</dbReference>
<dbReference type="GO" id="GO:0020037">
    <property type="term" value="F:heme binding"/>
    <property type="evidence" value="ECO:0007669"/>
    <property type="project" value="InterPro"/>
</dbReference>
<keyword evidence="6 14" id="KW-0479">Metal-binding</keyword>
<evidence type="ECO:0000256" key="14">
    <source>
        <dbReference type="PIRNR" id="PIRNR000345"/>
    </source>
</evidence>
<evidence type="ECO:0000256" key="1">
    <source>
        <dbReference type="ARBA" id="ARBA00004141"/>
    </source>
</evidence>
<sequence length="404" mass="46180">MRTAHPLFPTTMGTDPKVDIWWSNAIFFTSTHLLAVWGALCWRPINAVPTATLVLAFLVWQLADFGITIGYHRLYSHRAFRAKFPVRVVLAALGSAGFQGSIKWWCLRHRLHHRFTDDPVHDPYAATNGLFYSHMGWIFFKPKYERMELVDREDLDSDPVVRFQHKHYVPLALFFGFVLPTLLGTLWNDPSGAFVWGGLVSRLAIWHCTFLVNSLAHWDGLQPYSDEDTSRGNLLLALLTGGEGSHNFHSFPHDWRSGPHIWNWDPSKWIISVLNSLGLVTGLRSVREQDLKEAKEYMCFKETHGVPPPVDNAPWAGEVWALPQAYEYIKSKPGSCVVVIEDYFFDLTTYLAEHPGGAALLRKYSVKPQQDLIEASWAFDGGLNNHSRSARRRMVNFRIACFKR</sequence>
<dbReference type="InterPro" id="IPR018506">
    <property type="entry name" value="Cyt_B5_heme-BS"/>
</dbReference>
<evidence type="ECO:0000259" key="16">
    <source>
        <dbReference type="PROSITE" id="PS50255"/>
    </source>
</evidence>
<dbReference type="Proteomes" id="UP001215280">
    <property type="component" value="Unassembled WGS sequence"/>
</dbReference>
<dbReference type="EC" id="1.14.19.1" evidence="14"/>
<keyword evidence="13 14" id="KW-0275">Fatty acid biosynthesis</keyword>
<evidence type="ECO:0000256" key="8">
    <source>
        <dbReference type="ARBA" id="ARBA00022989"/>
    </source>
</evidence>
<dbReference type="GO" id="GO:0005506">
    <property type="term" value="F:iron ion binding"/>
    <property type="evidence" value="ECO:0007669"/>
    <property type="project" value="TreeGrafter"/>
</dbReference>
<keyword evidence="5 15" id="KW-0812">Transmembrane</keyword>
<dbReference type="EMBL" id="JARJLG010000065">
    <property type="protein sequence ID" value="KAJ7754945.1"/>
    <property type="molecule type" value="Genomic_DNA"/>
</dbReference>
<comment type="subcellular location">
    <subcellularLocation>
        <location evidence="1">Membrane</location>
        <topology evidence="1">Multi-pass membrane protein</topology>
    </subcellularLocation>
</comment>
<accession>A0AAD7J1F7</accession>
<dbReference type="Pfam" id="PF00487">
    <property type="entry name" value="FA_desaturase"/>
    <property type="match status" value="1"/>
</dbReference>
<keyword evidence="4 14" id="KW-0349">Heme</keyword>
<protein>
    <recommendedName>
        <fullName evidence="14">Acyl-CoA desaturase</fullName>
        <ecNumber evidence="14">1.14.19.1</ecNumber>
    </recommendedName>
</protein>
<dbReference type="GO" id="GO:0005789">
    <property type="term" value="C:endoplasmic reticulum membrane"/>
    <property type="evidence" value="ECO:0007669"/>
    <property type="project" value="TreeGrafter"/>
</dbReference>
<evidence type="ECO:0000256" key="5">
    <source>
        <dbReference type="ARBA" id="ARBA00022692"/>
    </source>
</evidence>
<keyword evidence="12 15" id="KW-0472">Membrane</keyword>
<dbReference type="Pfam" id="PF00173">
    <property type="entry name" value="Cyt-b5"/>
    <property type="match status" value="1"/>
</dbReference>
<dbReference type="PROSITE" id="PS00191">
    <property type="entry name" value="CYTOCHROME_B5_1"/>
    <property type="match status" value="1"/>
</dbReference>
<evidence type="ECO:0000256" key="10">
    <source>
        <dbReference type="ARBA" id="ARBA00023004"/>
    </source>
</evidence>
<dbReference type="InterPro" id="IPR001199">
    <property type="entry name" value="Cyt_B5-like_heme/steroid-bd"/>
</dbReference>
<feature type="transmembrane region" description="Helical" evidence="15">
    <location>
        <begin position="168"/>
        <end position="187"/>
    </location>
</feature>
<feature type="transmembrane region" description="Helical" evidence="15">
    <location>
        <begin position="52"/>
        <end position="72"/>
    </location>
</feature>
<reference evidence="17" key="1">
    <citation type="submission" date="2023-03" db="EMBL/GenBank/DDBJ databases">
        <title>Massive genome expansion in bonnet fungi (Mycena s.s.) driven by repeated elements and novel gene families across ecological guilds.</title>
        <authorList>
            <consortium name="Lawrence Berkeley National Laboratory"/>
            <person name="Harder C.B."/>
            <person name="Miyauchi S."/>
            <person name="Viragh M."/>
            <person name="Kuo A."/>
            <person name="Thoen E."/>
            <person name="Andreopoulos B."/>
            <person name="Lu D."/>
            <person name="Skrede I."/>
            <person name="Drula E."/>
            <person name="Henrissat B."/>
            <person name="Morin E."/>
            <person name="Kohler A."/>
            <person name="Barry K."/>
            <person name="LaButti K."/>
            <person name="Morin E."/>
            <person name="Salamov A."/>
            <person name="Lipzen A."/>
            <person name="Mereny Z."/>
            <person name="Hegedus B."/>
            <person name="Baldrian P."/>
            <person name="Stursova M."/>
            <person name="Weitz H."/>
            <person name="Taylor A."/>
            <person name="Grigoriev I.V."/>
            <person name="Nagy L.G."/>
            <person name="Martin F."/>
            <person name="Kauserud H."/>
        </authorList>
    </citation>
    <scope>NUCLEOTIDE SEQUENCE</scope>
    <source>
        <strain evidence="17">CBHHK188m</strain>
    </source>
</reference>
<dbReference type="AlphaFoldDB" id="A0AAD7J1F7"/>
<feature type="transmembrane region" description="Helical" evidence="15">
    <location>
        <begin position="20"/>
        <end position="40"/>
    </location>
</feature>
<dbReference type="InterPro" id="IPR015876">
    <property type="entry name" value="Acyl-CoA_DS"/>
</dbReference>
<dbReference type="InterPro" id="IPR009160">
    <property type="entry name" value="Acyl-CoA_deSatase_haem/ster-bd"/>
</dbReference>
<feature type="transmembrane region" description="Helical" evidence="15">
    <location>
        <begin position="84"/>
        <end position="106"/>
    </location>
</feature>
<keyword evidence="9 14" id="KW-0560">Oxidoreductase</keyword>
<dbReference type="PANTHER" id="PTHR11351:SF31">
    <property type="entry name" value="DESATURASE 1, ISOFORM A-RELATED"/>
    <property type="match status" value="1"/>
</dbReference>
<proteinExistence type="inferred from homology"/>
<keyword evidence="18" id="KW-1185">Reference proteome</keyword>
<feature type="domain" description="Cytochrome b5 heme-binding" evidence="16">
    <location>
        <begin position="338"/>
        <end position="403"/>
    </location>
</feature>
<evidence type="ECO:0000256" key="6">
    <source>
        <dbReference type="ARBA" id="ARBA00022723"/>
    </source>
</evidence>
<dbReference type="PROSITE" id="PS50255">
    <property type="entry name" value="CYTOCHROME_B5_2"/>
    <property type="match status" value="1"/>
</dbReference>
<dbReference type="InterPro" id="IPR005804">
    <property type="entry name" value="FA_desaturase_dom"/>
</dbReference>
<evidence type="ECO:0000256" key="3">
    <source>
        <dbReference type="ARBA" id="ARBA00022516"/>
    </source>
</evidence>
<evidence type="ECO:0000256" key="11">
    <source>
        <dbReference type="ARBA" id="ARBA00023098"/>
    </source>
</evidence>
<comment type="caution">
    <text evidence="17">The sequence shown here is derived from an EMBL/GenBank/DDBJ whole genome shotgun (WGS) entry which is preliminary data.</text>
</comment>
<dbReference type="SUPFAM" id="SSF55856">
    <property type="entry name" value="Cytochrome b5-like heme/steroid binding domain"/>
    <property type="match status" value="1"/>
</dbReference>
<comment type="function">
    <text evidence="14">Stearoyl-CoA desaturase that utilizes O(2) and electrons from reduced cytochrome b5 to introduce the first double bond into saturated fatty acyl-CoA substrates.</text>
</comment>
<name>A0AAD7J1F7_9AGAR</name>
<keyword evidence="14" id="KW-0249">Electron transport</keyword>
<dbReference type="InterPro" id="IPR036400">
    <property type="entry name" value="Cyt_B5-like_heme/steroid_sf"/>
</dbReference>
<keyword evidence="11 14" id="KW-0443">Lipid metabolism</keyword>
<evidence type="ECO:0000256" key="9">
    <source>
        <dbReference type="ARBA" id="ARBA00023002"/>
    </source>
</evidence>
<dbReference type="PIRSF" id="PIRSF000345">
    <property type="entry name" value="OLE1"/>
    <property type="match status" value="1"/>
</dbReference>
<comment type="catalytic activity">
    <reaction evidence="14">
        <text>octadecanoyl-CoA + 2 Fe(II)-[cytochrome b5] + O2 + 2 H(+) = (9Z)-octadecenoyl-CoA + 2 Fe(III)-[cytochrome b5] + 2 H2O</text>
        <dbReference type="Rhea" id="RHEA:19721"/>
        <dbReference type="Rhea" id="RHEA-COMP:10438"/>
        <dbReference type="Rhea" id="RHEA-COMP:10439"/>
        <dbReference type="ChEBI" id="CHEBI:15377"/>
        <dbReference type="ChEBI" id="CHEBI:15378"/>
        <dbReference type="ChEBI" id="CHEBI:15379"/>
        <dbReference type="ChEBI" id="CHEBI:29033"/>
        <dbReference type="ChEBI" id="CHEBI:29034"/>
        <dbReference type="ChEBI" id="CHEBI:57387"/>
        <dbReference type="ChEBI" id="CHEBI:57394"/>
        <dbReference type="EC" id="1.14.19.1"/>
    </reaction>
</comment>
<keyword evidence="7 14" id="KW-0276">Fatty acid metabolism</keyword>
<keyword evidence="14" id="KW-0813">Transport</keyword>
<keyword evidence="8 15" id="KW-1133">Transmembrane helix</keyword>
<organism evidence="17 18">
    <name type="scientific">Mycena maculata</name>
    <dbReference type="NCBI Taxonomy" id="230809"/>
    <lineage>
        <taxon>Eukaryota</taxon>
        <taxon>Fungi</taxon>
        <taxon>Dikarya</taxon>
        <taxon>Basidiomycota</taxon>
        <taxon>Agaricomycotina</taxon>
        <taxon>Agaricomycetes</taxon>
        <taxon>Agaricomycetidae</taxon>
        <taxon>Agaricales</taxon>
        <taxon>Marasmiineae</taxon>
        <taxon>Mycenaceae</taxon>
        <taxon>Mycena</taxon>
    </lineage>
</organism>
<evidence type="ECO:0000313" key="18">
    <source>
        <dbReference type="Proteomes" id="UP001215280"/>
    </source>
</evidence>
<evidence type="ECO:0000256" key="12">
    <source>
        <dbReference type="ARBA" id="ARBA00023136"/>
    </source>
</evidence>
<evidence type="ECO:0000256" key="13">
    <source>
        <dbReference type="ARBA" id="ARBA00023160"/>
    </source>
</evidence>
<evidence type="ECO:0000256" key="15">
    <source>
        <dbReference type="SAM" id="Phobius"/>
    </source>
</evidence>
<evidence type="ECO:0000256" key="4">
    <source>
        <dbReference type="ARBA" id="ARBA00022617"/>
    </source>
</evidence>
<dbReference type="GO" id="GO:0004768">
    <property type="term" value="F:stearoyl-CoA 9-desaturase activity"/>
    <property type="evidence" value="ECO:0007669"/>
    <property type="project" value="UniProtKB-UniRule"/>
</dbReference>
<dbReference type="PANTHER" id="PTHR11351">
    <property type="entry name" value="ACYL-COA DESATURASE"/>
    <property type="match status" value="1"/>
</dbReference>
<comment type="similarity">
    <text evidence="2 14">Belongs to the fatty acid desaturase type 1 family.</text>
</comment>
<keyword evidence="3 14" id="KW-0444">Lipid biosynthesis</keyword>
<evidence type="ECO:0000256" key="2">
    <source>
        <dbReference type="ARBA" id="ARBA00009295"/>
    </source>
</evidence>
<keyword evidence="10 14" id="KW-0408">Iron</keyword>
<dbReference type="CDD" id="cd03505">
    <property type="entry name" value="Delta9-FADS-like"/>
    <property type="match status" value="1"/>
</dbReference>
<evidence type="ECO:0000313" key="17">
    <source>
        <dbReference type="EMBL" id="KAJ7754945.1"/>
    </source>
</evidence>
<dbReference type="Gene3D" id="3.10.120.10">
    <property type="entry name" value="Cytochrome b5-like heme/steroid binding domain"/>
    <property type="match status" value="1"/>
</dbReference>
<comment type="cofactor">
    <cofactor evidence="14">
        <name>Fe(2+)</name>
        <dbReference type="ChEBI" id="CHEBI:29033"/>
    </cofactor>
    <text evidence="14">Expected to bind 2 Fe(2+) ions per subunit.</text>
</comment>
<gene>
    <name evidence="17" type="ORF">DFH07DRAFT_822247</name>
</gene>